<dbReference type="PANTHER" id="PTHR23088:SF27">
    <property type="entry name" value="DEAMINATED GLUTATHIONE AMIDASE"/>
    <property type="match status" value="1"/>
</dbReference>
<evidence type="ECO:0000313" key="4">
    <source>
        <dbReference type="EMBL" id="CAE2263631.1"/>
    </source>
</evidence>
<evidence type="ECO:0000256" key="1">
    <source>
        <dbReference type="SAM" id="Phobius"/>
    </source>
</evidence>
<dbReference type="AlphaFoldDB" id="A0A6U6H7T3"/>
<evidence type="ECO:0000259" key="2">
    <source>
        <dbReference type="PROSITE" id="PS50263"/>
    </source>
</evidence>
<dbReference type="PROSITE" id="PS50263">
    <property type="entry name" value="CN_HYDROLASE"/>
    <property type="match status" value="1"/>
</dbReference>
<dbReference type="InterPro" id="IPR036526">
    <property type="entry name" value="C-N_Hydrolase_sf"/>
</dbReference>
<dbReference type="EMBL" id="HBKQ01040566">
    <property type="protein sequence ID" value="CAE2263631.1"/>
    <property type="molecule type" value="Transcribed_RNA"/>
</dbReference>
<keyword evidence="1" id="KW-1133">Transmembrane helix</keyword>
<sequence>MLFVPVVSLHNILLSSHYPITKNTKQTNKAKSLETITLSIHPQMCRFCYIYFWICFLCLWCHFTISCCLVITPFSGMGDETLTVAAVQPPLRQENMTPMDASRVAERMMKEALSTQSASLGIDIFVLPELSPFGYSEHTFAKYLPKDPQHSCLSCFNEEVEQLFSKFAREHDVFVCFGTIGSLNTGLSSPKTDDKPHHTIRQVVLDNYGEQVAYYDKIHLCDYGDCAETRFFAAGSELCSFECRGFQVGVIICADIRYPLLSRTLALEHKVDIILQPAAFSRDFSFRTWKSFRETRAVENSLYFIGVNYAGEYFGETSFVGPWVDENNEPDVLDTNADVLIGTARKSVLEKVRKALPYYRQLMSDIL</sequence>
<keyword evidence="1" id="KW-0472">Membrane</keyword>
<protein>
    <recommendedName>
        <fullName evidence="2">CN hydrolase domain-containing protein</fullName>
    </recommendedName>
</protein>
<proteinExistence type="predicted"/>
<dbReference type="Pfam" id="PF00795">
    <property type="entry name" value="CN_hydrolase"/>
    <property type="match status" value="1"/>
</dbReference>
<dbReference type="CDD" id="cd07197">
    <property type="entry name" value="nitrilase"/>
    <property type="match status" value="1"/>
</dbReference>
<dbReference type="Gene3D" id="3.60.110.10">
    <property type="entry name" value="Carbon-nitrogen hydrolase"/>
    <property type="match status" value="1"/>
</dbReference>
<dbReference type="EMBL" id="HBKQ01040565">
    <property type="protein sequence ID" value="CAE2263630.1"/>
    <property type="molecule type" value="Transcribed_RNA"/>
</dbReference>
<organism evidence="4">
    <name type="scientific">Odontella aurita</name>
    <dbReference type="NCBI Taxonomy" id="265563"/>
    <lineage>
        <taxon>Eukaryota</taxon>
        <taxon>Sar</taxon>
        <taxon>Stramenopiles</taxon>
        <taxon>Ochrophyta</taxon>
        <taxon>Bacillariophyta</taxon>
        <taxon>Mediophyceae</taxon>
        <taxon>Biddulphiophycidae</taxon>
        <taxon>Eupodiscales</taxon>
        <taxon>Odontellaceae</taxon>
        <taxon>Odontella</taxon>
    </lineage>
</organism>
<gene>
    <name evidence="3" type="ORF">OAUR00152_LOCUS27943</name>
    <name evidence="4" type="ORF">OAUR00152_LOCUS27944</name>
</gene>
<accession>A0A6U6H7T3</accession>
<dbReference type="SUPFAM" id="SSF56317">
    <property type="entry name" value="Carbon-nitrogen hydrolase"/>
    <property type="match status" value="1"/>
</dbReference>
<name>A0A6U6H7T3_9STRA</name>
<dbReference type="InterPro" id="IPR003010">
    <property type="entry name" value="C-N_Hydrolase"/>
</dbReference>
<feature type="domain" description="CN hydrolase" evidence="2">
    <location>
        <begin position="87"/>
        <end position="346"/>
    </location>
</feature>
<dbReference type="PANTHER" id="PTHR23088">
    <property type="entry name" value="NITRILASE-RELATED"/>
    <property type="match status" value="1"/>
</dbReference>
<keyword evidence="1" id="KW-0812">Transmembrane</keyword>
<feature type="transmembrane region" description="Helical" evidence="1">
    <location>
        <begin position="50"/>
        <end position="74"/>
    </location>
</feature>
<evidence type="ECO:0000313" key="3">
    <source>
        <dbReference type="EMBL" id="CAE2263630.1"/>
    </source>
</evidence>
<reference evidence="4" key="1">
    <citation type="submission" date="2021-01" db="EMBL/GenBank/DDBJ databases">
        <authorList>
            <person name="Corre E."/>
            <person name="Pelletier E."/>
            <person name="Niang G."/>
            <person name="Scheremetjew M."/>
            <person name="Finn R."/>
            <person name="Kale V."/>
            <person name="Holt S."/>
            <person name="Cochrane G."/>
            <person name="Meng A."/>
            <person name="Brown T."/>
            <person name="Cohen L."/>
        </authorList>
    </citation>
    <scope>NUCLEOTIDE SEQUENCE</scope>
    <source>
        <strain evidence="4">Isolate 1302-5</strain>
    </source>
</reference>